<feature type="domain" description="NADP-dependent oxidoreductase" evidence="3">
    <location>
        <begin position="33"/>
        <end position="206"/>
    </location>
</feature>
<dbReference type="InterPro" id="IPR020471">
    <property type="entry name" value="AKR"/>
</dbReference>
<accession>A0A1J9QQ90</accession>
<evidence type="ECO:0000259" key="3">
    <source>
        <dbReference type="Pfam" id="PF00248"/>
    </source>
</evidence>
<organism evidence="4 5">
    <name type="scientific">Blastomyces percursus</name>
    <dbReference type="NCBI Taxonomy" id="1658174"/>
    <lineage>
        <taxon>Eukaryota</taxon>
        <taxon>Fungi</taxon>
        <taxon>Dikarya</taxon>
        <taxon>Ascomycota</taxon>
        <taxon>Pezizomycotina</taxon>
        <taxon>Eurotiomycetes</taxon>
        <taxon>Eurotiomycetidae</taxon>
        <taxon>Onygenales</taxon>
        <taxon>Ajellomycetaceae</taxon>
        <taxon>Blastomyces</taxon>
    </lineage>
</organism>
<proteinExistence type="predicted"/>
<dbReference type="OrthoDB" id="5357513at2759"/>
<dbReference type="PANTHER" id="PTHR43827">
    <property type="entry name" value="2,5-DIKETO-D-GLUCONIC ACID REDUCTASE"/>
    <property type="match status" value="1"/>
</dbReference>
<dbReference type="Proteomes" id="UP000242791">
    <property type="component" value="Unassembled WGS sequence"/>
</dbReference>
<evidence type="ECO:0000313" key="5">
    <source>
        <dbReference type="Proteomes" id="UP000242791"/>
    </source>
</evidence>
<reference evidence="4 5" key="1">
    <citation type="submission" date="2015-08" db="EMBL/GenBank/DDBJ databases">
        <title>Emmonsia species relationships and genome sequence.</title>
        <authorList>
            <person name="Cuomo C.A."/>
            <person name="Schwartz I.S."/>
            <person name="Kenyon C."/>
            <person name="De Hoog G.S."/>
            <person name="Govender N.P."/>
            <person name="Botha A."/>
            <person name="Moreno L."/>
            <person name="De Vries M."/>
            <person name="Munoz J.F."/>
            <person name="Stielow J.B."/>
        </authorList>
    </citation>
    <scope>NUCLEOTIDE SEQUENCE [LARGE SCALE GENOMIC DNA]</scope>
    <source>
        <strain evidence="4 5">EI222</strain>
    </source>
</reference>
<evidence type="ECO:0000313" key="4">
    <source>
        <dbReference type="EMBL" id="OJD22371.1"/>
    </source>
</evidence>
<name>A0A1J9QQ90_9EURO</name>
<dbReference type="VEuPathDB" id="FungiDB:ACJ73_06283"/>
<dbReference type="STRING" id="1658174.A0A1J9QQ90"/>
<comment type="caution">
    <text evidence="4">The sequence shown here is derived from an EMBL/GenBank/DDBJ whole genome shotgun (WGS) entry which is preliminary data.</text>
</comment>
<dbReference type="InterPro" id="IPR036812">
    <property type="entry name" value="NAD(P)_OxRdtase_dom_sf"/>
</dbReference>
<sequence>MRWEKLLLRPALANATATLPPPTAIPIFVYGTAWKKEQTADLVYQALSAVFTGIDTAAQPKHYREDLVGEGLRRALAEGKAKREGGYKPNTRRLERKISTQSPMTPPLQSQLRPRNDASSETDTYLDALVLHSPLLTINETLEAWTALEQYVPHKMRNLGISNCDLPVLKALDSSTKVEPAVVQNRFYPVSKFDVGLRQFCCKNYIVYQSFWTLAANPELVWSTEVGLLSQQARISPQAALYCLVLGLGGTVMLNGTKNEGRMLADLATPKAVEEFSAKYPEQWDRILGGFKKRIGETE</sequence>
<gene>
    <name evidence="4" type="ORF">ACJ73_06283</name>
</gene>
<dbReference type="Gene3D" id="3.20.20.100">
    <property type="entry name" value="NADP-dependent oxidoreductase domain"/>
    <property type="match status" value="1"/>
</dbReference>
<dbReference type="EMBL" id="LGTZ01001083">
    <property type="protein sequence ID" value="OJD22371.1"/>
    <property type="molecule type" value="Genomic_DNA"/>
</dbReference>
<keyword evidence="5" id="KW-1185">Reference proteome</keyword>
<keyword evidence="1" id="KW-0560">Oxidoreductase</keyword>
<dbReference type="InterPro" id="IPR023210">
    <property type="entry name" value="NADP_OxRdtase_dom"/>
</dbReference>
<feature type="compositionally biased region" description="Polar residues" evidence="2">
    <location>
        <begin position="99"/>
        <end position="119"/>
    </location>
</feature>
<dbReference type="AlphaFoldDB" id="A0A1J9QQ90"/>
<protein>
    <recommendedName>
        <fullName evidence="3">NADP-dependent oxidoreductase domain-containing protein</fullName>
    </recommendedName>
</protein>
<dbReference type="SUPFAM" id="SSF51430">
    <property type="entry name" value="NAD(P)-linked oxidoreductase"/>
    <property type="match status" value="1"/>
</dbReference>
<evidence type="ECO:0000256" key="1">
    <source>
        <dbReference type="ARBA" id="ARBA00023002"/>
    </source>
</evidence>
<dbReference type="GO" id="GO:0016491">
    <property type="term" value="F:oxidoreductase activity"/>
    <property type="evidence" value="ECO:0007669"/>
    <property type="project" value="UniProtKB-KW"/>
</dbReference>
<dbReference type="PANTHER" id="PTHR43827:SF8">
    <property type="entry name" value="ALDO_KETO REDUCTASE FAMILY PROTEIN"/>
    <property type="match status" value="1"/>
</dbReference>
<dbReference type="Pfam" id="PF00248">
    <property type="entry name" value="Aldo_ket_red"/>
    <property type="match status" value="1"/>
</dbReference>
<feature type="region of interest" description="Disordered" evidence="2">
    <location>
        <begin position="98"/>
        <end position="119"/>
    </location>
</feature>
<evidence type="ECO:0000256" key="2">
    <source>
        <dbReference type="SAM" id="MobiDB-lite"/>
    </source>
</evidence>